<evidence type="ECO:0000259" key="5">
    <source>
        <dbReference type="PROSITE" id="PS51292"/>
    </source>
</evidence>
<evidence type="ECO:0000256" key="2">
    <source>
        <dbReference type="ARBA" id="ARBA00022771"/>
    </source>
</evidence>
<evidence type="ECO:0000256" key="4">
    <source>
        <dbReference type="SAM" id="Phobius"/>
    </source>
</evidence>
<dbReference type="RefSeq" id="XP_048328606.1">
    <property type="nucleotide sequence ID" value="XM_048472649.2"/>
</dbReference>
<dbReference type="InterPro" id="IPR033275">
    <property type="entry name" value="MARCH-like"/>
</dbReference>
<evidence type="ECO:0000313" key="7">
    <source>
        <dbReference type="RefSeq" id="XP_048328606.1"/>
    </source>
</evidence>
<keyword evidence="4" id="KW-1133">Transmembrane helix</keyword>
<dbReference type="Pfam" id="PF12906">
    <property type="entry name" value="RINGv"/>
    <property type="match status" value="1"/>
</dbReference>
<evidence type="ECO:0000256" key="3">
    <source>
        <dbReference type="ARBA" id="ARBA00022833"/>
    </source>
</evidence>
<dbReference type="GeneID" id="107415522"/>
<dbReference type="PANTHER" id="PTHR23012">
    <property type="entry name" value="RING/FYVE/PHD ZINC FINGER DOMAIN-CONTAINING"/>
    <property type="match status" value="1"/>
</dbReference>
<dbReference type="Proteomes" id="UP001652623">
    <property type="component" value="Chromosome 4"/>
</dbReference>
<keyword evidence="6" id="KW-1185">Reference proteome</keyword>
<reference evidence="7" key="1">
    <citation type="submission" date="2025-08" db="UniProtKB">
        <authorList>
            <consortium name="RefSeq"/>
        </authorList>
    </citation>
    <scope>IDENTIFICATION</scope>
    <source>
        <tissue evidence="7">Seedling</tissue>
    </source>
</reference>
<keyword evidence="3" id="KW-0862">Zinc</keyword>
<keyword evidence="4" id="KW-0812">Transmembrane</keyword>
<dbReference type="SUPFAM" id="SSF57850">
    <property type="entry name" value="RING/U-box"/>
    <property type="match status" value="1"/>
</dbReference>
<keyword evidence="4" id="KW-0472">Membrane</keyword>
<accession>A0ABM3IHL8</accession>
<gene>
    <name evidence="7" type="primary">LOC107415522</name>
</gene>
<keyword evidence="2" id="KW-0863">Zinc-finger</keyword>
<evidence type="ECO:0000313" key="6">
    <source>
        <dbReference type="Proteomes" id="UP001652623"/>
    </source>
</evidence>
<feature type="transmembrane region" description="Helical" evidence="4">
    <location>
        <begin position="131"/>
        <end position="152"/>
    </location>
</feature>
<dbReference type="Gene3D" id="3.30.40.10">
    <property type="entry name" value="Zinc/RING finger domain, C3HC4 (zinc finger)"/>
    <property type="match status" value="1"/>
</dbReference>
<organism evidence="6 7">
    <name type="scientific">Ziziphus jujuba</name>
    <name type="common">Chinese jujube</name>
    <name type="synonym">Ziziphus sativa</name>
    <dbReference type="NCBI Taxonomy" id="326968"/>
    <lineage>
        <taxon>Eukaryota</taxon>
        <taxon>Viridiplantae</taxon>
        <taxon>Streptophyta</taxon>
        <taxon>Embryophyta</taxon>
        <taxon>Tracheophyta</taxon>
        <taxon>Spermatophyta</taxon>
        <taxon>Magnoliopsida</taxon>
        <taxon>eudicotyledons</taxon>
        <taxon>Gunneridae</taxon>
        <taxon>Pentapetalae</taxon>
        <taxon>rosids</taxon>
        <taxon>fabids</taxon>
        <taxon>Rosales</taxon>
        <taxon>Rhamnaceae</taxon>
        <taxon>Paliureae</taxon>
        <taxon>Ziziphus</taxon>
    </lineage>
</organism>
<proteinExistence type="predicted"/>
<sequence length="174" mass="19462">MANSYLRDLEAAEVVECRICQDEDSMSNMEAPCACSGSLRFAHRACIQEWCNEKRDTMCEICNHPFSPGYSAPQPSDGSSFGMIRRSRSVPGTVREAETLARIQMELLAEQSLQEADEPERGRSSFWRKGSLIWTAIYLLLVAAELGGLVYLKFRLNSGEPMAHPPCSTLRCFS</sequence>
<keyword evidence="1" id="KW-0479">Metal-binding</keyword>
<feature type="domain" description="RING-CH-type" evidence="5">
    <location>
        <begin position="9"/>
        <end position="69"/>
    </location>
</feature>
<dbReference type="PANTHER" id="PTHR23012:SF215">
    <property type="entry name" value="RING_FYVE_PHD ZINC FINGER SUPERFAMILY PROTEIN"/>
    <property type="match status" value="1"/>
</dbReference>
<dbReference type="PROSITE" id="PS51292">
    <property type="entry name" value="ZF_RING_CH"/>
    <property type="match status" value="1"/>
</dbReference>
<evidence type="ECO:0000256" key="1">
    <source>
        <dbReference type="ARBA" id="ARBA00022723"/>
    </source>
</evidence>
<name>A0ABM3IHL8_ZIZJJ</name>
<dbReference type="SMART" id="SM00744">
    <property type="entry name" value="RINGv"/>
    <property type="match status" value="1"/>
</dbReference>
<dbReference type="InterPro" id="IPR011016">
    <property type="entry name" value="Znf_RING-CH"/>
</dbReference>
<protein>
    <submittedName>
        <fullName evidence="7">Uncharacterized protein LOC107415522 isoform X1</fullName>
    </submittedName>
</protein>
<dbReference type="InterPro" id="IPR013083">
    <property type="entry name" value="Znf_RING/FYVE/PHD"/>
</dbReference>
<dbReference type="CDD" id="cd16495">
    <property type="entry name" value="RING_CH-C4HC3_MARCH"/>
    <property type="match status" value="1"/>
</dbReference>